<dbReference type="Pfam" id="PF00931">
    <property type="entry name" value="NB-ARC"/>
    <property type="match status" value="1"/>
</dbReference>
<dbReference type="InterPro" id="IPR050905">
    <property type="entry name" value="Plant_NBS-LRR"/>
</dbReference>
<dbReference type="Proteomes" id="UP000325577">
    <property type="component" value="Linkage Group LG4"/>
</dbReference>
<name>A0A5J5A1I6_9ASTE</name>
<gene>
    <name evidence="4" type="ORF">F0562_010271</name>
</gene>
<dbReference type="PRINTS" id="PR00364">
    <property type="entry name" value="DISEASERSIST"/>
</dbReference>
<dbReference type="PANTHER" id="PTHR33463:SF187">
    <property type="entry name" value="AND NB-ARC DOMAIN DISEASE RESISTANCE PROTEIN, PUTATIVE-RELATED"/>
    <property type="match status" value="1"/>
</dbReference>
<evidence type="ECO:0000259" key="3">
    <source>
        <dbReference type="Pfam" id="PF00931"/>
    </source>
</evidence>
<protein>
    <recommendedName>
        <fullName evidence="3">NB-ARC domain-containing protein</fullName>
    </recommendedName>
</protein>
<evidence type="ECO:0000313" key="4">
    <source>
        <dbReference type="EMBL" id="KAA8523848.1"/>
    </source>
</evidence>
<evidence type="ECO:0000256" key="2">
    <source>
        <dbReference type="SAM" id="Coils"/>
    </source>
</evidence>
<keyword evidence="5" id="KW-1185">Reference proteome</keyword>
<keyword evidence="1" id="KW-0611">Plant defense</keyword>
<dbReference type="InterPro" id="IPR002182">
    <property type="entry name" value="NB-ARC"/>
</dbReference>
<reference evidence="4 5" key="1">
    <citation type="submission" date="2019-09" db="EMBL/GenBank/DDBJ databases">
        <title>A chromosome-level genome assembly of the Chinese tupelo Nyssa sinensis.</title>
        <authorList>
            <person name="Yang X."/>
            <person name="Kang M."/>
            <person name="Yang Y."/>
            <person name="Xiong H."/>
            <person name="Wang M."/>
            <person name="Zhang Z."/>
            <person name="Wang Z."/>
            <person name="Wu H."/>
            <person name="Ma T."/>
            <person name="Liu J."/>
            <person name="Xi Z."/>
        </authorList>
    </citation>
    <scope>NUCLEOTIDE SEQUENCE [LARGE SCALE GENOMIC DNA]</scope>
    <source>
        <strain evidence="4">J267</strain>
        <tissue evidence="4">Leaf</tissue>
    </source>
</reference>
<dbReference type="AlphaFoldDB" id="A0A5J5A1I6"/>
<feature type="domain" description="NB-ARC" evidence="3">
    <location>
        <begin position="166"/>
        <end position="324"/>
    </location>
</feature>
<dbReference type="OrthoDB" id="664960at2759"/>
<evidence type="ECO:0000256" key="1">
    <source>
        <dbReference type="ARBA" id="ARBA00022821"/>
    </source>
</evidence>
<dbReference type="GO" id="GO:0043531">
    <property type="term" value="F:ADP binding"/>
    <property type="evidence" value="ECO:0007669"/>
    <property type="project" value="InterPro"/>
</dbReference>
<organism evidence="4 5">
    <name type="scientific">Nyssa sinensis</name>
    <dbReference type="NCBI Taxonomy" id="561372"/>
    <lineage>
        <taxon>Eukaryota</taxon>
        <taxon>Viridiplantae</taxon>
        <taxon>Streptophyta</taxon>
        <taxon>Embryophyta</taxon>
        <taxon>Tracheophyta</taxon>
        <taxon>Spermatophyta</taxon>
        <taxon>Magnoliopsida</taxon>
        <taxon>eudicotyledons</taxon>
        <taxon>Gunneridae</taxon>
        <taxon>Pentapetalae</taxon>
        <taxon>asterids</taxon>
        <taxon>Cornales</taxon>
        <taxon>Nyssaceae</taxon>
        <taxon>Nyssa</taxon>
    </lineage>
</organism>
<feature type="coiled-coil region" evidence="2">
    <location>
        <begin position="78"/>
        <end position="105"/>
    </location>
</feature>
<accession>A0A5J5A1I6</accession>
<dbReference type="Gene3D" id="3.40.50.300">
    <property type="entry name" value="P-loop containing nucleotide triphosphate hydrolases"/>
    <property type="match status" value="1"/>
</dbReference>
<proteinExistence type="predicted"/>
<keyword evidence="2" id="KW-0175">Coiled coil</keyword>
<dbReference type="SUPFAM" id="SSF52540">
    <property type="entry name" value="P-loop containing nucleoside triphosphate hydrolases"/>
    <property type="match status" value="1"/>
</dbReference>
<sequence>MGMEFLAFLASGGVMESLCNKIEHLKNLLTFIGELPEWLNYHDRFVENVQTLKRKMEALGCLEEDVNEQLEIEESRSRKKRKREVENWLRNVQTKKNEVQRIDQEVRETKIFLRPLLGSRIEKNIREVDELRQEGSFSEGLLLEAPQTKGEALLITQMVNNVTSKRNLENIWACLTDDEIVRIGVFGKEGVGKTLILSHIYNRLLENTGTFDHVYLVTVSQFSIHNLQNDIAKEVGLDPLDETDEMKRAAKLSNALQRRKKSVLILDDLRIHFPLEKVGIPTQVNGCKLILATQSSGVCRKMGCQKTVEVEPLPVEEAEKLFKVNLGLNNRTLDPEMEENVKLIVKKCDGLRRPICKMAERLRAVDDINEWRNALTEVRESKMDQ</sequence>
<dbReference type="PANTHER" id="PTHR33463">
    <property type="entry name" value="NB-ARC DOMAIN-CONTAINING PROTEIN-RELATED"/>
    <property type="match status" value="1"/>
</dbReference>
<dbReference type="EMBL" id="CM018047">
    <property type="protein sequence ID" value="KAA8523848.1"/>
    <property type="molecule type" value="Genomic_DNA"/>
</dbReference>
<dbReference type="InterPro" id="IPR027417">
    <property type="entry name" value="P-loop_NTPase"/>
</dbReference>
<evidence type="ECO:0000313" key="5">
    <source>
        <dbReference type="Proteomes" id="UP000325577"/>
    </source>
</evidence>